<accession>A0A6A4PBA7</accession>
<dbReference type="PANTHER" id="PTHR11439">
    <property type="entry name" value="GAG-POL-RELATED RETROTRANSPOSON"/>
    <property type="match status" value="1"/>
</dbReference>
<dbReference type="AlphaFoldDB" id="A0A6A4PBA7"/>
<dbReference type="EMBL" id="WOCE01000015">
    <property type="protein sequence ID" value="KAE9598264.1"/>
    <property type="molecule type" value="Genomic_DNA"/>
</dbReference>
<dbReference type="PANTHER" id="PTHR11439:SF454">
    <property type="match status" value="1"/>
</dbReference>
<dbReference type="Proteomes" id="UP000447434">
    <property type="component" value="Chromosome 15"/>
</dbReference>
<dbReference type="OrthoDB" id="414945at2759"/>
<dbReference type="InterPro" id="IPR013103">
    <property type="entry name" value="RVT_2"/>
</dbReference>
<dbReference type="SUPFAM" id="SSF56672">
    <property type="entry name" value="DNA/RNA polymerases"/>
    <property type="match status" value="1"/>
</dbReference>
<protein>
    <submittedName>
        <fullName evidence="2">Putative RNA-directed DNA polymerase</fullName>
    </submittedName>
</protein>
<dbReference type="CDD" id="cd09272">
    <property type="entry name" value="RNase_HI_RT_Ty1"/>
    <property type="match status" value="1"/>
</dbReference>
<gene>
    <name evidence="2" type="ORF">Lalb_Chr15g0078741</name>
</gene>
<organism evidence="2 3">
    <name type="scientific">Lupinus albus</name>
    <name type="common">White lupine</name>
    <name type="synonym">Lupinus termis</name>
    <dbReference type="NCBI Taxonomy" id="3870"/>
    <lineage>
        <taxon>Eukaryota</taxon>
        <taxon>Viridiplantae</taxon>
        <taxon>Streptophyta</taxon>
        <taxon>Embryophyta</taxon>
        <taxon>Tracheophyta</taxon>
        <taxon>Spermatophyta</taxon>
        <taxon>Magnoliopsida</taxon>
        <taxon>eudicotyledons</taxon>
        <taxon>Gunneridae</taxon>
        <taxon>Pentapetalae</taxon>
        <taxon>rosids</taxon>
        <taxon>fabids</taxon>
        <taxon>Fabales</taxon>
        <taxon>Fabaceae</taxon>
        <taxon>Papilionoideae</taxon>
        <taxon>50 kb inversion clade</taxon>
        <taxon>genistoids sensu lato</taxon>
        <taxon>core genistoids</taxon>
        <taxon>Genisteae</taxon>
        <taxon>Lupinus</taxon>
    </lineage>
</organism>
<keyword evidence="2" id="KW-0808">Transferase</keyword>
<dbReference type="Pfam" id="PF07727">
    <property type="entry name" value="RVT_2"/>
    <property type="match status" value="1"/>
</dbReference>
<keyword evidence="2" id="KW-0695">RNA-directed DNA polymerase</keyword>
<keyword evidence="2" id="KW-0548">Nucleotidyltransferase</keyword>
<dbReference type="GO" id="GO:0003964">
    <property type="term" value="F:RNA-directed DNA polymerase activity"/>
    <property type="evidence" value="ECO:0007669"/>
    <property type="project" value="UniProtKB-KW"/>
</dbReference>
<keyword evidence="3" id="KW-1185">Reference proteome</keyword>
<sequence>MKVPSGLKTSKVSNVCNLQKSLYGLKQASRQWNTKLSVVLINNGYVQSKDDYSLFIKNTHQSFTTILVYVDDLVLVGDNLEEIESIKQILNDKFSIKDLGNLKYFLGMEVARTKSGINLCQRRYCLDLLQDVGLLAAKPASTPMDNTIKLHSSSGSAYTNPTAYRRMLGKLIYLTHTRPDVSFSVSHLSQFISNPTIDHYQAGLRILRYLKNAPAKGLFFSSSSNLTLKGFSDSDWGACLDTRRSVIGYCFFLGDSLVSWKCKRQKIVSRSSA</sequence>
<evidence type="ECO:0000313" key="3">
    <source>
        <dbReference type="Proteomes" id="UP000447434"/>
    </source>
</evidence>
<comment type="caution">
    <text evidence="2">The sequence shown here is derived from an EMBL/GenBank/DDBJ whole genome shotgun (WGS) entry which is preliminary data.</text>
</comment>
<feature type="domain" description="Reverse transcriptase Ty1/copia-type" evidence="1">
    <location>
        <begin position="1"/>
        <end position="144"/>
    </location>
</feature>
<evidence type="ECO:0000259" key="1">
    <source>
        <dbReference type="Pfam" id="PF07727"/>
    </source>
</evidence>
<evidence type="ECO:0000313" key="2">
    <source>
        <dbReference type="EMBL" id="KAE9598264.1"/>
    </source>
</evidence>
<proteinExistence type="predicted"/>
<reference evidence="3" key="1">
    <citation type="journal article" date="2020" name="Nat. Commun.">
        <title>Genome sequence of the cluster root forming white lupin.</title>
        <authorList>
            <person name="Hufnagel B."/>
            <person name="Marques A."/>
            <person name="Soriano A."/>
            <person name="Marques L."/>
            <person name="Divol F."/>
            <person name="Doumas P."/>
            <person name="Sallet E."/>
            <person name="Mancinotti D."/>
            <person name="Carrere S."/>
            <person name="Marande W."/>
            <person name="Arribat S."/>
            <person name="Keller J."/>
            <person name="Huneau C."/>
            <person name="Blein T."/>
            <person name="Aime D."/>
            <person name="Laguerre M."/>
            <person name="Taylor J."/>
            <person name="Schubert V."/>
            <person name="Nelson M."/>
            <person name="Geu-Flores F."/>
            <person name="Crespi M."/>
            <person name="Gallardo-Guerrero K."/>
            <person name="Delaux P.-M."/>
            <person name="Salse J."/>
            <person name="Berges H."/>
            <person name="Guyot R."/>
            <person name="Gouzy J."/>
            <person name="Peret B."/>
        </authorList>
    </citation>
    <scope>NUCLEOTIDE SEQUENCE [LARGE SCALE GENOMIC DNA]</scope>
    <source>
        <strain evidence="3">cv. Amiga</strain>
    </source>
</reference>
<name>A0A6A4PBA7_LUPAL</name>
<dbReference type="InterPro" id="IPR043502">
    <property type="entry name" value="DNA/RNA_pol_sf"/>
</dbReference>